<evidence type="ECO:0000313" key="1">
    <source>
        <dbReference type="EMBL" id="QDU45951.1"/>
    </source>
</evidence>
<proteinExistence type="predicted"/>
<dbReference type="KEGG" id="sdyn:Mal52_44480"/>
<reference evidence="1 2" key="1">
    <citation type="submission" date="2019-02" db="EMBL/GenBank/DDBJ databases">
        <title>Deep-cultivation of Planctomycetes and their phenomic and genomic characterization uncovers novel biology.</title>
        <authorList>
            <person name="Wiegand S."/>
            <person name="Jogler M."/>
            <person name="Boedeker C."/>
            <person name="Pinto D."/>
            <person name="Vollmers J."/>
            <person name="Rivas-Marin E."/>
            <person name="Kohn T."/>
            <person name="Peeters S.H."/>
            <person name="Heuer A."/>
            <person name="Rast P."/>
            <person name="Oberbeckmann S."/>
            <person name="Bunk B."/>
            <person name="Jeske O."/>
            <person name="Meyerdierks A."/>
            <person name="Storesund J.E."/>
            <person name="Kallscheuer N."/>
            <person name="Luecker S."/>
            <person name="Lage O.M."/>
            <person name="Pohl T."/>
            <person name="Merkel B.J."/>
            <person name="Hornburger P."/>
            <person name="Mueller R.-W."/>
            <person name="Bruemmer F."/>
            <person name="Labrenz M."/>
            <person name="Spormann A.M."/>
            <person name="Op den Camp H."/>
            <person name="Overmann J."/>
            <person name="Amann R."/>
            <person name="Jetten M.S.M."/>
            <person name="Mascher T."/>
            <person name="Medema M.H."/>
            <person name="Devos D.P."/>
            <person name="Kaster A.-K."/>
            <person name="Ovreas L."/>
            <person name="Rohde M."/>
            <person name="Galperin M.Y."/>
            <person name="Jogler C."/>
        </authorList>
    </citation>
    <scope>NUCLEOTIDE SEQUENCE [LARGE SCALE GENOMIC DNA]</scope>
    <source>
        <strain evidence="1 2">Mal52</strain>
    </source>
</reference>
<accession>A0A517ZU00</accession>
<organism evidence="1 2">
    <name type="scientific">Symmachiella dynata</name>
    <dbReference type="NCBI Taxonomy" id="2527995"/>
    <lineage>
        <taxon>Bacteria</taxon>
        <taxon>Pseudomonadati</taxon>
        <taxon>Planctomycetota</taxon>
        <taxon>Planctomycetia</taxon>
        <taxon>Planctomycetales</taxon>
        <taxon>Planctomycetaceae</taxon>
        <taxon>Symmachiella</taxon>
    </lineage>
</organism>
<dbReference type="EMBL" id="CP036276">
    <property type="protein sequence ID" value="QDU45951.1"/>
    <property type="molecule type" value="Genomic_DNA"/>
</dbReference>
<dbReference type="AlphaFoldDB" id="A0A517ZU00"/>
<gene>
    <name evidence="1" type="ORF">Mal52_44480</name>
</gene>
<evidence type="ECO:0000313" key="2">
    <source>
        <dbReference type="Proteomes" id="UP000319383"/>
    </source>
</evidence>
<protein>
    <submittedName>
        <fullName evidence="1">Uncharacterized protein</fullName>
    </submittedName>
</protein>
<name>A0A517ZU00_9PLAN</name>
<keyword evidence="2" id="KW-1185">Reference proteome</keyword>
<dbReference type="Proteomes" id="UP000319383">
    <property type="component" value="Chromosome"/>
</dbReference>
<sequence length="380" mass="42570">MFVTAEHPPFGRESVTVTDHKSIQRKFSLRLDDARVWAVLCSAIIAMSHIAFASEPVPKPSTPHVLESGLLLLDNGKIIKGRISHGGGEYRVQKSRGEMFVPDNMVRHVCSDLHDAYAKKRADIDQPTAADHVVLARWCISYNLLTEAQRELNDAVALEPGRIQSRRMLRRLDALLGESPDALEDDHATSRRKFAGLDYEAESLGGLSRENAQRFTARIQPILMNTCANAHCHAESTSDNDFSLLRIKVGKYSSRVGTQRNLAAVLKQVDFKNPQTSPLLKRMDDNHHGSRLLFRGRSGHLQQQEIRKWVSSVAAGKGGRALAKQDLQQQIKKTLTGESLASPRAEVATQMEREKAKIRKRINDTADAFDPTRFNQTIRR</sequence>